<dbReference type="Pfam" id="PF18024">
    <property type="entry name" value="HTH_50"/>
    <property type="match status" value="1"/>
</dbReference>
<dbReference type="InterPro" id="IPR002078">
    <property type="entry name" value="Sigma_54_int"/>
</dbReference>
<dbReference type="Gene3D" id="1.10.8.60">
    <property type="match status" value="1"/>
</dbReference>
<evidence type="ECO:0000313" key="12">
    <source>
        <dbReference type="Proteomes" id="UP000601522"/>
    </source>
</evidence>
<keyword evidence="3" id="KW-0067">ATP-binding</keyword>
<keyword evidence="1" id="KW-0547">Nucleotide-binding</keyword>
<dbReference type="Proteomes" id="UP000601522">
    <property type="component" value="Unassembled WGS sequence"/>
</dbReference>
<dbReference type="EMBL" id="JACRTK010000001">
    <property type="protein sequence ID" value="MBC8590140.1"/>
    <property type="molecule type" value="Genomic_DNA"/>
</dbReference>
<dbReference type="SUPFAM" id="SSF52540">
    <property type="entry name" value="P-loop containing nucleoside triphosphate hydrolases"/>
    <property type="match status" value="1"/>
</dbReference>
<proteinExistence type="predicted"/>
<organism evidence="11 12">
    <name type="scientific">Wansuia hejianensis</name>
    <dbReference type="NCBI Taxonomy" id="2763667"/>
    <lineage>
        <taxon>Bacteria</taxon>
        <taxon>Bacillati</taxon>
        <taxon>Bacillota</taxon>
        <taxon>Clostridia</taxon>
        <taxon>Lachnospirales</taxon>
        <taxon>Lachnospiraceae</taxon>
        <taxon>Wansuia</taxon>
    </lineage>
</organism>
<dbReference type="CDD" id="cd00009">
    <property type="entry name" value="AAA"/>
    <property type="match status" value="1"/>
</dbReference>
<feature type="domain" description="ACT" evidence="10">
    <location>
        <begin position="6"/>
        <end position="75"/>
    </location>
</feature>
<reference evidence="11 12" key="1">
    <citation type="submission" date="2020-08" db="EMBL/GenBank/DDBJ databases">
        <title>Genome public.</title>
        <authorList>
            <person name="Liu C."/>
            <person name="Sun Q."/>
        </authorList>
    </citation>
    <scope>NUCLEOTIDE SEQUENCE [LARGE SCALE GENOMIC DNA]</scope>
    <source>
        <strain evidence="11 12">NSJ-26</strain>
    </source>
</reference>
<dbReference type="InterPro" id="IPR025662">
    <property type="entry name" value="Sigma_54_int_dom_ATP-bd_1"/>
</dbReference>
<protein>
    <recommendedName>
        <fullName evidence="8">HTH-type transcriptional regulatory protein TyrR</fullName>
    </recommendedName>
</protein>
<dbReference type="FunFam" id="3.40.50.300:FF:000006">
    <property type="entry name" value="DNA-binding transcriptional regulator NtrC"/>
    <property type="match status" value="1"/>
</dbReference>
<sequence>MKTKRIKVITNLDRPHITYDILSVLYKYDIEILMMEVYTYVIYLKLPIIEQELWDKIVNEFHNIKGFETIEEIDLIAFEERDIEMKRVLDIVPQGVIVLNGTGNIKYANDYVAERIFKTTSNKLNNNHITKYIKVEDLKTFPQNQGQLKSINNKEISIGNQLYMLNLNPLLSNENVFTGYILSLNSIINQNVFDNHITFKDIIGESNKMYEVVNQAKLYATSDSPVLITGESGTGKELFARSIHNLSNRRTKPFIAINCAAIPEQLLESELFGYEEGSFTGGKKNGKKGIFELAEGGTVFLDEIGEMPHHLQSKLLRVLQEKSIRRIGGHRESPIDVRIISATNQDINKLVHNNEFRLDLLYRINIFNIEIPSLRERKEDIPILVEYFIENHSRRYGKNVSGIGPSAMDKLFAYDWPGNIRELQNIIERAVALTEGHTIEEKDIIINNGLEPLKKIPKSSSLKDIVGEVEREVIVKALRESKSIRAAARKVEVTHTLLINRIKKYEILDEEWKA</sequence>
<keyword evidence="6" id="KW-0010">Activator</keyword>
<dbReference type="Pfam" id="PF25601">
    <property type="entry name" value="AAA_lid_14"/>
    <property type="match status" value="1"/>
</dbReference>
<dbReference type="Pfam" id="PF00158">
    <property type="entry name" value="Sigma54_activat"/>
    <property type="match status" value="1"/>
</dbReference>
<keyword evidence="12" id="KW-1185">Reference proteome</keyword>
<dbReference type="AlphaFoldDB" id="A0A926F1E0"/>
<feature type="domain" description="Sigma-54 factor interaction" evidence="9">
    <location>
        <begin position="202"/>
        <end position="432"/>
    </location>
</feature>
<dbReference type="PANTHER" id="PTHR32071:SF57">
    <property type="entry name" value="C4-DICARBOXYLATE TRANSPORT TRANSCRIPTIONAL REGULATORY PROTEIN DCTD"/>
    <property type="match status" value="1"/>
</dbReference>
<dbReference type="PANTHER" id="PTHR32071">
    <property type="entry name" value="TRANSCRIPTIONAL REGULATORY PROTEIN"/>
    <property type="match status" value="1"/>
</dbReference>
<dbReference type="Gene3D" id="3.30.450.20">
    <property type="entry name" value="PAS domain"/>
    <property type="match status" value="1"/>
</dbReference>
<evidence type="ECO:0000256" key="4">
    <source>
        <dbReference type="ARBA" id="ARBA00023015"/>
    </source>
</evidence>
<evidence type="ECO:0000256" key="6">
    <source>
        <dbReference type="ARBA" id="ARBA00023159"/>
    </source>
</evidence>
<dbReference type="Gene3D" id="1.10.10.60">
    <property type="entry name" value="Homeodomain-like"/>
    <property type="match status" value="1"/>
</dbReference>
<evidence type="ECO:0000313" key="11">
    <source>
        <dbReference type="EMBL" id="MBC8590140.1"/>
    </source>
</evidence>
<dbReference type="InterPro" id="IPR025944">
    <property type="entry name" value="Sigma_54_int_dom_CS"/>
</dbReference>
<dbReference type="InterPro" id="IPR027417">
    <property type="entry name" value="P-loop_NTPase"/>
</dbReference>
<evidence type="ECO:0000259" key="9">
    <source>
        <dbReference type="PROSITE" id="PS50045"/>
    </source>
</evidence>
<evidence type="ECO:0000256" key="7">
    <source>
        <dbReference type="ARBA" id="ARBA00023163"/>
    </source>
</evidence>
<evidence type="ECO:0000256" key="2">
    <source>
        <dbReference type="ARBA" id="ARBA00022797"/>
    </source>
</evidence>
<keyword evidence="7" id="KW-0804">Transcription</keyword>
<dbReference type="GO" id="GO:0005524">
    <property type="term" value="F:ATP binding"/>
    <property type="evidence" value="ECO:0007669"/>
    <property type="project" value="UniProtKB-KW"/>
</dbReference>
<dbReference type="RefSeq" id="WP_249322966.1">
    <property type="nucleotide sequence ID" value="NZ_JACRTK010000001.1"/>
</dbReference>
<dbReference type="Gene3D" id="3.40.50.300">
    <property type="entry name" value="P-loop containing nucleotide triphosphate hydrolases"/>
    <property type="match status" value="1"/>
</dbReference>
<dbReference type="InterPro" id="IPR030828">
    <property type="entry name" value="HTH_TyrR"/>
</dbReference>
<dbReference type="SUPFAM" id="SSF46689">
    <property type="entry name" value="Homeodomain-like"/>
    <property type="match status" value="1"/>
</dbReference>
<evidence type="ECO:0000256" key="5">
    <source>
        <dbReference type="ARBA" id="ARBA00023125"/>
    </source>
</evidence>
<keyword evidence="5" id="KW-0238">DNA-binding</keyword>
<evidence type="ECO:0000256" key="3">
    <source>
        <dbReference type="ARBA" id="ARBA00022840"/>
    </source>
</evidence>
<evidence type="ECO:0000256" key="8">
    <source>
        <dbReference type="ARBA" id="ARBA00029500"/>
    </source>
</evidence>
<dbReference type="InterPro" id="IPR002912">
    <property type="entry name" value="ACT_dom"/>
</dbReference>
<dbReference type="FunFam" id="1.10.8.60:FF:000014">
    <property type="entry name" value="DNA-binding transcriptional regulator NtrC"/>
    <property type="match status" value="1"/>
</dbReference>
<name>A0A926F1E0_9FIRM</name>
<dbReference type="PROSITE" id="PS00676">
    <property type="entry name" value="SIGMA54_INTERACT_2"/>
    <property type="match status" value="1"/>
</dbReference>
<dbReference type="InterPro" id="IPR058031">
    <property type="entry name" value="AAA_lid_NorR"/>
</dbReference>
<dbReference type="InterPro" id="IPR009057">
    <property type="entry name" value="Homeodomain-like_sf"/>
</dbReference>
<dbReference type="PROSITE" id="PS00675">
    <property type="entry name" value="SIGMA54_INTERACT_1"/>
    <property type="match status" value="1"/>
</dbReference>
<evidence type="ECO:0000256" key="1">
    <source>
        <dbReference type="ARBA" id="ARBA00022741"/>
    </source>
</evidence>
<evidence type="ECO:0000259" key="10">
    <source>
        <dbReference type="PROSITE" id="PS51671"/>
    </source>
</evidence>
<keyword evidence="4" id="KW-0805">Transcription regulation</keyword>
<dbReference type="GO" id="GO:0006355">
    <property type="term" value="P:regulation of DNA-templated transcription"/>
    <property type="evidence" value="ECO:0007669"/>
    <property type="project" value="InterPro"/>
</dbReference>
<accession>A0A926F1E0</accession>
<dbReference type="Gene3D" id="3.30.70.260">
    <property type="match status" value="1"/>
</dbReference>
<dbReference type="GO" id="GO:0003677">
    <property type="term" value="F:DNA binding"/>
    <property type="evidence" value="ECO:0007669"/>
    <property type="project" value="UniProtKB-KW"/>
</dbReference>
<gene>
    <name evidence="11" type="ORF">H8689_03170</name>
</gene>
<dbReference type="PROSITE" id="PS50045">
    <property type="entry name" value="SIGMA54_INTERACT_4"/>
    <property type="match status" value="1"/>
</dbReference>
<dbReference type="PROSITE" id="PS00688">
    <property type="entry name" value="SIGMA54_INTERACT_3"/>
    <property type="match status" value="1"/>
</dbReference>
<dbReference type="PROSITE" id="PS51671">
    <property type="entry name" value="ACT"/>
    <property type="match status" value="1"/>
</dbReference>
<dbReference type="InterPro" id="IPR025943">
    <property type="entry name" value="Sigma_54_int_dom_ATP-bd_2"/>
</dbReference>
<dbReference type="InterPro" id="IPR003593">
    <property type="entry name" value="AAA+_ATPase"/>
</dbReference>
<comment type="caution">
    <text evidence="11">The sequence shown here is derived from an EMBL/GenBank/DDBJ whole genome shotgun (WGS) entry which is preliminary data.</text>
</comment>
<keyword evidence="2" id="KW-0058">Aromatic hydrocarbons catabolism</keyword>
<dbReference type="SMART" id="SM00382">
    <property type="entry name" value="AAA"/>
    <property type="match status" value="1"/>
</dbReference>